<organism evidence="7 8">
    <name type="scientific">Phyllotreta striolata</name>
    <name type="common">Striped flea beetle</name>
    <name type="synonym">Crioceris striolata</name>
    <dbReference type="NCBI Taxonomy" id="444603"/>
    <lineage>
        <taxon>Eukaryota</taxon>
        <taxon>Metazoa</taxon>
        <taxon>Ecdysozoa</taxon>
        <taxon>Arthropoda</taxon>
        <taxon>Hexapoda</taxon>
        <taxon>Insecta</taxon>
        <taxon>Pterygota</taxon>
        <taxon>Neoptera</taxon>
        <taxon>Endopterygota</taxon>
        <taxon>Coleoptera</taxon>
        <taxon>Polyphaga</taxon>
        <taxon>Cucujiformia</taxon>
        <taxon>Chrysomeloidea</taxon>
        <taxon>Chrysomelidae</taxon>
        <taxon>Galerucinae</taxon>
        <taxon>Alticini</taxon>
        <taxon>Phyllotreta</taxon>
    </lineage>
</organism>
<feature type="domain" description="Solute carrier family 3 member 2 N-terminal" evidence="6">
    <location>
        <begin position="80"/>
        <end position="154"/>
    </location>
</feature>
<dbReference type="Proteomes" id="UP001153712">
    <property type="component" value="Chromosome 3"/>
</dbReference>
<dbReference type="AlphaFoldDB" id="A0A9N9TUC0"/>
<dbReference type="GO" id="GO:1903801">
    <property type="term" value="P:L-leucine import across plasma membrane"/>
    <property type="evidence" value="ECO:0007669"/>
    <property type="project" value="TreeGrafter"/>
</dbReference>
<evidence type="ECO:0000256" key="2">
    <source>
        <dbReference type="ARBA" id="ARBA00012741"/>
    </source>
</evidence>
<dbReference type="PANTHER" id="PTHR46673:SF1">
    <property type="entry name" value="4F2 CELL-SURFACE ANTIGEN HEAVY CHAIN"/>
    <property type="match status" value="1"/>
</dbReference>
<feature type="transmembrane region" description="Helical" evidence="4">
    <location>
        <begin position="113"/>
        <end position="137"/>
    </location>
</feature>
<keyword evidence="4" id="KW-1133">Transmembrane helix</keyword>
<accession>A0A9N9TUC0</accession>
<dbReference type="GO" id="GO:0004558">
    <property type="term" value="F:alpha-1,4-glucosidase activity"/>
    <property type="evidence" value="ECO:0007669"/>
    <property type="project" value="UniProtKB-EC"/>
</dbReference>
<reference evidence="7" key="1">
    <citation type="submission" date="2022-01" db="EMBL/GenBank/DDBJ databases">
        <authorList>
            <person name="King R."/>
        </authorList>
    </citation>
    <scope>NUCLEOTIDE SEQUENCE</scope>
</reference>
<dbReference type="GO" id="GO:0015190">
    <property type="term" value="F:L-leucine transmembrane transporter activity"/>
    <property type="evidence" value="ECO:0007669"/>
    <property type="project" value="TreeGrafter"/>
</dbReference>
<evidence type="ECO:0000259" key="5">
    <source>
        <dbReference type="Pfam" id="PF00128"/>
    </source>
</evidence>
<evidence type="ECO:0000313" key="7">
    <source>
        <dbReference type="EMBL" id="CAG9860566.1"/>
    </source>
</evidence>
<dbReference type="GO" id="GO:1904273">
    <property type="term" value="P:L-alanine import across plasma membrane"/>
    <property type="evidence" value="ECO:0007669"/>
    <property type="project" value="TreeGrafter"/>
</dbReference>
<protein>
    <recommendedName>
        <fullName evidence="2">alpha-glucosidase</fullName>
        <ecNumber evidence="2">3.2.1.20</ecNumber>
    </recommendedName>
</protein>
<evidence type="ECO:0000259" key="6">
    <source>
        <dbReference type="Pfam" id="PF16028"/>
    </source>
</evidence>
<dbReference type="Pfam" id="PF16028">
    <property type="entry name" value="SLC3A2_N"/>
    <property type="match status" value="1"/>
</dbReference>
<dbReference type="InterPro" id="IPR031984">
    <property type="entry name" value="SLC3A2_N"/>
</dbReference>
<feature type="domain" description="Glycosyl hydrolase family 13 catalytic" evidence="5">
    <location>
        <begin position="191"/>
        <end position="435"/>
    </location>
</feature>
<dbReference type="InterPro" id="IPR045857">
    <property type="entry name" value="O16G_dom_2"/>
</dbReference>
<keyword evidence="4" id="KW-0812">Transmembrane</keyword>
<dbReference type="Gene3D" id="3.20.20.80">
    <property type="entry name" value="Glycosidases"/>
    <property type="match status" value="1"/>
</dbReference>
<dbReference type="GO" id="GO:0016323">
    <property type="term" value="C:basolateral plasma membrane"/>
    <property type="evidence" value="ECO:0007669"/>
    <property type="project" value="TreeGrafter"/>
</dbReference>
<dbReference type="InterPro" id="IPR042280">
    <property type="entry name" value="SLC3A2"/>
</dbReference>
<dbReference type="GO" id="GO:0005975">
    <property type="term" value="P:carbohydrate metabolic process"/>
    <property type="evidence" value="ECO:0007669"/>
    <property type="project" value="InterPro"/>
</dbReference>
<dbReference type="Gene3D" id="3.90.400.10">
    <property type="entry name" value="Oligo-1,6-glucosidase, Domain 2"/>
    <property type="match status" value="1"/>
</dbReference>
<dbReference type="EMBL" id="OU900096">
    <property type="protein sequence ID" value="CAG9860566.1"/>
    <property type="molecule type" value="Genomic_DNA"/>
</dbReference>
<dbReference type="InterPro" id="IPR006047">
    <property type="entry name" value="GH13_cat_dom"/>
</dbReference>
<keyword evidence="8" id="KW-1185">Reference proteome</keyword>
<name>A0A9N9TUC0_PHYSR</name>
<dbReference type="EC" id="3.2.1.20" evidence="2"/>
<dbReference type="GO" id="GO:0015180">
    <property type="term" value="F:L-alanine transmembrane transporter activity"/>
    <property type="evidence" value="ECO:0007669"/>
    <property type="project" value="TreeGrafter"/>
</dbReference>
<dbReference type="Pfam" id="PF00128">
    <property type="entry name" value="Alpha-amylase"/>
    <property type="match status" value="1"/>
</dbReference>
<evidence type="ECO:0000313" key="8">
    <source>
        <dbReference type="Proteomes" id="UP001153712"/>
    </source>
</evidence>
<dbReference type="GO" id="GO:0015173">
    <property type="term" value="F:aromatic amino acid transmembrane transporter activity"/>
    <property type="evidence" value="ECO:0007669"/>
    <property type="project" value="TreeGrafter"/>
</dbReference>
<evidence type="ECO:0000256" key="4">
    <source>
        <dbReference type="SAM" id="Phobius"/>
    </source>
</evidence>
<feature type="compositionally biased region" description="Basic and acidic residues" evidence="3">
    <location>
        <begin position="1"/>
        <end position="13"/>
    </location>
</feature>
<evidence type="ECO:0000256" key="3">
    <source>
        <dbReference type="SAM" id="MobiDB-lite"/>
    </source>
</evidence>
<dbReference type="OrthoDB" id="204980at2759"/>
<comment type="catalytic activity">
    <reaction evidence="1">
        <text>Hydrolysis of terminal, non-reducing (1-&gt;4)-linked alpha-D-glucose residues with release of alpha-D-glucose.</text>
        <dbReference type="EC" id="3.2.1.20"/>
    </reaction>
</comment>
<dbReference type="GO" id="GO:0015823">
    <property type="term" value="P:phenylalanine transport"/>
    <property type="evidence" value="ECO:0007669"/>
    <property type="project" value="TreeGrafter"/>
</dbReference>
<dbReference type="PANTHER" id="PTHR46673">
    <property type="entry name" value="4F2 CELL-SURFACE ANTIGEN HEAVY CHAIN"/>
    <property type="match status" value="1"/>
</dbReference>
<evidence type="ECO:0000256" key="1">
    <source>
        <dbReference type="ARBA" id="ARBA00001657"/>
    </source>
</evidence>
<dbReference type="GO" id="GO:0016324">
    <property type="term" value="C:apical plasma membrane"/>
    <property type="evidence" value="ECO:0007669"/>
    <property type="project" value="TreeGrafter"/>
</dbReference>
<keyword evidence="4" id="KW-0472">Membrane</keyword>
<gene>
    <name evidence="7" type="ORF">PHYEVI_LOCUS6918</name>
</gene>
<dbReference type="InterPro" id="IPR017853">
    <property type="entry name" value="GH"/>
</dbReference>
<feature type="compositionally biased region" description="Basic and acidic residues" evidence="3">
    <location>
        <begin position="30"/>
        <end position="58"/>
    </location>
</feature>
<feature type="region of interest" description="Disordered" evidence="3">
    <location>
        <begin position="1"/>
        <end position="59"/>
    </location>
</feature>
<dbReference type="SUPFAM" id="SSF51445">
    <property type="entry name" value="(Trans)glycosidases"/>
    <property type="match status" value="1"/>
</dbReference>
<sequence length="569" mass="64261">MPENKPIDEKTKLQSETYKPISEREMEEEAASRSKTDKSKFKEPDGADERMLSNEDSKVSVNSEIPMKDIKIVMTEKNGDAKVEEEDEKKFGGLSKEELMKFANDPFWVRLRWFLFITFWVLWAAMLFGAIMIIYAAPKCDPPPPRTWWQVGPLAEVKDSISSEKMKSLTNIKGLIISFNDDPYQSVNDSHAVIQLIKDAQEAGKKVIIDLDPSTTNMWFEESQNNNSLYADYYIWKKPKYTGDVREPPNNWKYLNNTSSWVYSPKRNQYYYAPLSAPHLNFRNPAVAEEFAGVVKKFAKLGASGVRVRNAPLLLVDPNFEEETLITNKVGINIGEPGFFVPSKTRDLPDVGSLLFNWNKVVKNVTEGGPLMIDEEISKINSYTVFKNVVVDLPLLVNVFSKPNVTAIVQKLNETFKVDNIKWPLWKENNSSLPSDVVEIVTNLLPGATLVDVNTTTDAAISKIRDSPSIMRGNCDMYSINNDTVFGFIREIAGNPGVLVLLNTANKLATVNINQDIPPLSKLEEVTIQYYSQNYNVTEYKDIGAKKGVTDIPLAPKSVLVLQYVPKKE</sequence>
<proteinExistence type="predicted"/>